<organism evidence="1 2">
    <name type="scientific">Glaciecola petra</name>
    <dbReference type="NCBI Taxonomy" id="3075602"/>
    <lineage>
        <taxon>Bacteria</taxon>
        <taxon>Pseudomonadati</taxon>
        <taxon>Pseudomonadota</taxon>
        <taxon>Gammaproteobacteria</taxon>
        <taxon>Alteromonadales</taxon>
        <taxon>Alteromonadaceae</taxon>
        <taxon>Glaciecola</taxon>
    </lineage>
</organism>
<accession>A0ABU2ZPQ2</accession>
<sequence>MKQSMILHQHVPFASVIYKAIAFCETMLTFSDVMYPFAVLTIDNDTQCVFTPSTEQQASEGMIEELEMRINERKVFAELSVSLLVYSATIKHATRKTTDAMVFTITDSAGNNTLTVYPYTRAPKGVKFERPYTCDFSD</sequence>
<reference evidence="1 2" key="1">
    <citation type="submission" date="2023-09" db="EMBL/GenBank/DDBJ databases">
        <authorList>
            <person name="Rey-Velasco X."/>
        </authorList>
    </citation>
    <scope>NUCLEOTIDE SEQUENCE [LARGE SCALE GENOMIC DNA]</scope>
    <source>
        <strain evidence="1 2">P117</strain>
    </source>
</reference>
<gene>
    <name evidence="1" type="ORF">RM552_01100</name>
</gene>
<dbReference type="RefSeq" id="WP_311366952.1">
    <property type="nucleotide sequence ID" value="NZ_JAVRHX010000001.1"/>
</dbReference>
<keyword evidence="2" id="KW-1185">Reference proteome</keyword>
<evidence type="ECO:0000313" key="2">
    <source>
        <dbReference type="Proteomes" id="UP001253545"/>
    </source>
</evidence>
<dbReference type="EMBL" id="JAVRHX010000001">
    <property type="protein sequence ID" value="MDT0593437.1"/>
    <property type="molecule type" value="Genomic_DNA"/>
</dbReference>
<dbReference type="Proteomes" id="UP001253545">
    <property type="component" value="Unassembled WGS sequence"/>
</dbReference>
<evidence type="ECO:0000313" key="1">
    <source>
        <dbReference type="EMBL" id="MDT0593437.1"/>
    </source>
</evidence>
<name>A0ABU2ZPQ2_9ALTE</name>
<comment type="caution">
    <text evidence="1">The sequence shown here is derived from an EMBL/GenBank/DDBJ whole genome shotgun (WGS) entry which is preliminary data.</text>
</comment>
<protein>
    <submittedName>
        <fullName evidence="1">Uncharacterized protein</fullName>
    </submittedName>
</protein>
<proteinExistence type="predicted"/>